<feature type="non-terminal residue" evidence="1">
    <location>
        <position position="1"/>
    </location>
</feature>
<proteinExistence type="predicted"/>
<dbReference type="AlphaFoldDB" id="A0ABC8TA79"/>
<feature type="non-terminal residue" evidence="1">
    <location>
        <position position="72"/>
    </location>
</feature>
<protein>
    <submittedName>
        <fullName evidence="1">Uncharacterized protein</fullName>
    </submittedName>
</protein>
<name>A0ABC8TA79_9AQUA</name>
<organism evidence="1 2">
    <name type="scientific">Ilex paraguariensis</name>
    <name type="common">yerba mate</name>
    <dbReference type="NCBI Taxonomy" id="185542"/>
    <lineage>
        <taxon>Eukaryota</taxon>
        <taxon>Viridiplantae</taxon>
        <taxon>Streptophyta</taxon>
        <taxon>Embryophyta</taxon>
        <taxon>Tracheophyta</taxon>
        <taxon>Spermatophyta</taxon>
        <taxon>Magnoliopsida</taxon>
        <taxon>eudicotyledons</taxon>
        <taxon>Gunneridae</taxon>
        <taxon>Pentapetalae</taxon>
        <taxon>asterids</taxon>
        <taxon>campanulids</taxon>
        <taxon>Aquifoliales</taxon>
        <taxon>Aquifoliaceae</taxon>
        <taxon>Ilex</taxon>
    </lineage>
</organism>
<dbReference type="Proteomes" id="UP001642360">
    <property type="component" value="Unassembled WGS sequence"/>
</dbReference>
<accession>A0ABC8TA79</accession>
<comment type="caution">
    <text evidence="1">The sequence shown here is derived from an EMBL/GenBank/DDBJ whole genome shotgun (WGS) entry which is preliminary data.</text>
</comment>
<keyword evidence="2" id="KW-1185">Reference proteome</keyword>
<gene>
    <name evidence="1" type="ORF">ILEXP_LOCUS35429</name>
</gene>
<sequence>KGPRCKKKNIVATLQASRSPCIIRMLGLASTQDSKKKIVEYEWKNTIWMAEIGVWMVEADNGETDISACLSL</sequence>
<reference evidence="1 2" key="1">
    <citation type="submission" date="2024-02" db="EMBL/GenBank/DDBJ databases">
        <authorList>
            <person name="Vignale AGUSTIN F."/>
            <person name="Sosa J E."/>
            <person name="Modenutti C."/>
        </authorList>
    </citation>
    <scope>NUCLEOTIDE SEQUENCE [LARGE SCALE GENOMIC DNA]</scope>
</reference>
<evidence type="ECO:0000313" key="2">
    <source>
        <dbReference type="Proteomes" id="UP001642360"/>
    </source>
</evidence>
<evidence type="ECO:0000313" key="1">
    <source>
        <dbReference type="EMBL" id="CAK9166224.1"/>
    </source>
</evidence>
<dbReference type="EMBL" id="CAUOFW020004558">
    <property type="protein sequence ID" value="CAK9166224.1"/>
    <property type="molecule type" value="Genomic_DNA"/>
</dbReference>